<reference evidence="1 2" key="1">
    <citation type="submission" date="2014-04" db="EMBL/GenBank/DDBJ databases">
        <authorList>
            <consortium name="DOE Joint Genome Institute"/>
            <person name="Kuo A."/>
            <person name="Kohler A."/>
            <person name="Jargeat P."/>
            <person name="Nagy L.G."/>
            <person name="Floudas D."/>
            <person name="Copeland A."/>
            <person name="Barry K.W."/>
            <person name="Cichocki N."/>
            <person name="Veneault-Fourrey C."/>
            <person name="LaButti K."/>
            <person name="Lindquist E.A."/>
            <person name="Lipzen A."/>
            <person name="Lundell T."/>
            <person name="Morin E."/>
            <person name="Murat C."/>
            <person name="Sun H."/>
            <person name="Tunlid A."/>
            <person name="Henrissat B."/>
            <person name="Grigoriev I.V."/>
            <person name="Hibbett D.S."/>
            <person name="Martin F."/>
            <person name="Nordberg H.P."/>
            <person name="Cantor M.N."/>
            <person name="Hua S.X."/>
        </authorList>
    </citation>
    <scope>NUCLEOTIDE SEQUENCE [LARGE SCALE GENOMIC DNA]</scope>
    <source>
        <strain evidence="1 2">Ve08.2h10</strain>
    </source>
</reference>
<dbReference type="Proteomes" id="UP000054538">
    <property type="component" value="Unassembled WGS sequence"/>
</dbReference>
<proteinExistence type="predicted"/>
<dbReference type="EMBL" id="KN830020">
    <property type="protein sequence ID" value="KIK73175.1"/>
    <property type="molecule type" value="Genomic_DNA"/>
</dbReference>
<protein>
    <submittedName>
        <fullName evidence="1">Uncharacterized protein</fullName>
    </submittedName>
</protein>
<keyword evidence="2" id="KW-1185">Reference proteome</keyword>
<reference evidence="2" key="2">
    <citation type="submission" date="2015-01" db="EMBL/GenBank/DDBJ databases">
        <title>Evolutionary Origins and Diversification of the Mycorrhizal Mutualists.</title>
        <authorList>
            <consortium name="DOE Joint Genome Institute"/>
            <consortium name="Mycorrhizal Genomics Consortium"/>
            <person name="Kohler A."/>
            <person name="Kuo A."/>
            <person name="Nagy L.G."/>
            <person name="Floudas D."/>
            <person name="Copeland A."/>
            <person name="Barry K.W."/>
            <person name="Cichocki N."/>
            <person name="Veneault-Fourrey C."/>
            <person name="LaButti K."/>
            <person name="Lindquist E.A."/>
            <person name="Lipzen A."/>
            <person name="Lundell T."/>
            <person name="Morin E."/>
            <person name="Murat C."/>
            <person name="Riley R."/>
            <person name="Ohm R."/>
            <person name="Sun H."/>
            <person name="Tunlid A."/>
            <person name="Henrissat B."/>
            <person name="Grigoriev I.V."/>
            <person name="Hibbett D.S."/>
            <person name="Martin F."/>
        </authorList>
    </citation>
    <scope>NUCLEOTIDE SEQUENCE [LARGE SCALE GENOMIC DNA]</scope>
    <source>
        <strain evidence="2">Ve08.2h10</strain>
    </source>
</reference>
<sequence length="59" mass="6338">MNGSTVLVVFASTQKVCNYRLVPRPHCHFGCSALLLGAFMHGVVTTTYTSKGSTANIHI</sequence>
<dbReference type="HOGENOM" id="CLU_2961516_0_0_1"/>
<dbReference type="InParanoid" id="A0A0D0D7Z8"/>
<dbReference type="AlphaFoldDB" id="A0A0D0D7Z8"/>
<evidence type="ECO:0000313" key="1">
    <source>
        <dbReference type="EMBL" id="KIK73175.1"/>
    </source>
</evidence>
<accession>A0A0D0D7Z8</accession>
<name>A0A0D0D7Z8_9AGAM</name>
<gene>
    <name evidence="1" type="ORF">PAXRUDRAFT_836311</name>
</gene>
<organism evidence="1 2">
    <name type="scientific">Paxillus rubicundulus Ve08.2h10</name>
    <dbReference type="NCBI Taxonomy" id="930991"/>
    <lineage>
        <taxon>Eukaryota</taxon>
        <taxon>Fungi</taxon>
        <taxon>Dikarya</taxon>
        <taxon>Basidiomycota</taxon>
        <taxon>Agaricomycotina</taxon>
        <taxon>Agaricomycetes</taxon>
        <taxon>Agaricomycetidae</taxon>
        <taxon>Boletales</taxon>
        <taxon>Paxilineae</taxon>
        <taxon>Paxillaceae</taxon>
        <taxon>Paxillus</taxon>
    </lineage>
</organism>
<evidence type="ECO:0000313" key="2">
    <source>
        <dbReference type="Proteomes" id="UP000054538"/>
    </source>
</evidence>